<name>A0A6L7ABF9_LEULA</name>
<gene>
    <name evidence="1" type="ORF">GQS40_08340</name>
</gene>
<evidence type="ECO:0000313" key="2">
    <source>
        <dbReference type="Proteomes" id="UP000478636"/>
    </source>
</evidence>
<dbReference type="AlphaFoldDB" id="A0A6L7ABF9"/>
<reference evidence="1 2" key="1">
    <citation type="submission" date="2019-12" db="EMBL/GenBank/DDBJ databases">
        <title>Complete genome sequence of Leuconostoc lactis strain AVN1 provides insights into metabolic potential.</title>
        <authorList>
            <person name="Besrour N."/>
            <person name="Najjari A."/>
            <person name="Fhoula I."/>
            <person name="Jaballah S."/>
            <person name="Klibi N."/>
            <person name="Ouzari H.I."/>
        </authorList>
    </citation>
    <scope>NUCLEOTIDE SEQUENCE [LARGE SCALE GENOMIC DNA]</scope>
    <source>
        <strain evidence="1 2">AVN1</strain>
    </source>
</reference>
<proteinExistence type="predicted"/>
<dbReference type="Proteomes" id="UP000478636">
    <property type="component" value="Unassembled WGS sequence"/>
</dbReference>
<accession>A0A6L7ABF9</accession>
<evidence type="ECO:0000313" key="1">
    <source>
        <dbReference type="EMBL" id="MWN21458.1"/>
    </source>
</evidence>
<organism evidence="1 2">
    <name type="scientific">Leuconostoc lactis</name>
    <dbReference type="NCBI Taxonomy" id="1246"/>
    <lineage>
        <taxon>Bacteria</taxon>
        <taxon>Bacillati</taxon>
        <taxon>Bacillota</taxon>
        <taxon>Bacilli</taxon>
        <taxon>Lactobacillales</taxon>
        <taxon>Lactobacillaceae</taxon>
        <taxon>Leuconostoc</taxon>
    </lineage>
</organism>
<comment type="caution">
    <text evidence="1">The sequence shown here is derived from an EMBL/GenBank/DDBJ whole genome shotgun (WGS) entry which is preliminary data.</text>
</comment>
<sequence length="45" mass="5442">MTFWRMRYQLKHGGGVDFVFNGKRYHVETISKRNPNNRRDVTDDV</sequence>
<protein>
    <submittedName>
        <fullName evidence="1">Uncharacterized protein</fullName>
    </submittedName>
</protein>
<dbReference type="EMBL" id="WSZI01000014">
    <property type="protein sequence ID" value="MWN21458.1"/>
    <property type="molecule type" value="Genomic_DNA"/>
</dbReference>